<accession>A0ABV7FQH8</accession>
<keyword evidence="1" id="KW-0812">Transmembrane</keyword>
<evidence type="ECO:0000313" key="3">
    <source>
        <dbReference type="Proteomes" id="UP001595478"/>
    </source>
</evidence>
<evidence type="ECO:0000256" key="1">
    <source>
        <dbReference type="SAM" id="Phobius"/>
    </source>
</evidence>
<reference evidence="3" key="1">
    <citation type="journal article" date="2019" name="Int. J. Syst. Evol. Microbiol.">
        <title>The Global Catalogue of Microorganisms (GCM) 10K type strain sequencing project: providing services to taxonomists for standard genome sequencing and annotation.</title>
        <authorList>
            <consortium name="The Broad Institute Genomics Platform"/>
            <consortium name="The Broad Institute Genome Sequencing Center for Infectious Disease"/>
            <person name="Wu L."/>
            <person name="Ma J."/>
        </authorList>
    </citation>
    <scope>NUCLEOTIDE SEQUENCE [LARGE SCALE GENOMIC DNA]</scope>
    <source>
        <strain evidence="3">KCTC 52473</strain>
    </source>
</reference>
<comment type="caution">
    <text evidence="2">The sequence shown here is derived from an EMBL/GenBank/DDBJ whole genome shotgun (WGS) entry which is preliminary data.</text>
</comment>
<name>A0ABV7FQH8_9ALTE</name>
<protein>
    <submittedName>
        <fullName evidence="2">3-phosphoshikimate 1-carboxyvinyltransferase</fullName>
    </submittedName>
</protein>
<keyword evidence="3" id="KW-1185">Reference proteome</keyword>
<keyword evidence="1" id="KW-1133">Transmembrane helix</keyword>
<dbReference type="EMBL" id="JBHRSW010000010">
    <property type="protein sequence ID" value="MFC3121400.1"/>
    <property type="molecule type" value="Genomic_DNA"/>
</dbReference>
<gene>
    <name evidence="2" type="ORF">ACFOHL_07185</name>
</gene>
<organism evidence="2 3">
    <name type="scientific">Agaribacter flavus</name>
    <dbReference type="NCBI Taxonomy" id="1902781"/>
    <lineage>
        <taxon>Bacteria</taxon>
        <taxon>Pseudomonadati</taxon>
        <taxon>Pseudomonadota</taxon>
        <taxon>Gammaproteobacteria</taxon>
        <taxon>Alteromonadales</taxon>
        <taxon>Alteromonadaceae</taxon>
        <taxon>Agaribacter</taxon>
    </lineage>
</organism>
<proteinExistence type="predicted"/>
<dbReference type="Proteomes" id="UP001595478">
    <property type="component" value="Unassembled WGS sequence"/>
</dbReference>
<evidence type="ECO:0000313" key="2">
    <source>
        <dbReference type="EMBL" id="MFC3121400.1"/>
    </source>
</evidence>
<dbReference type="RefSeq" id="WP_376919537.1">
    <property type="nucleotide sequence ID" value="NZ_JBHRSW010000010.1"/>
</dbReference>
<feature type="transmembrane region" description="Helical" evidence="1">
    <location>
        <begin position="99"/>
        <end position="126"/>
    </location>
</feature>
<keyword evidence="1" id="KW-0472">Membrane</keyword>
<sequence>MSNSSLAMTSPNRLYKNTIPKQRTQSVNNILQRMPKDVADSFSDEQLSHLHAALGARSWKKHSIDLRSTFAIPFSRTRIYYVFLVGKNYRELSRSEEKISAITSAILISFFVLISTLFGLLALYLLKSWLGINLFEDFSLGIWGWFKNL</sequence>